<feature type="transmembrane region" description="Helical" evidence="7">
    <location>
        <begin position="48"/>
        <end position="68"/>
    </location>
</feature>
<dbReference type="PANTHER" id="PTHR30509">
    <property type="entry name" value="P-HYDROXYBENZOIC ACID EFFLUX PUMP SUBUNIT-RELATED"/>
    <property type="match status" value="1"/>
</dbReference>
<feature type="transmembrane region" description="Helical" evidence="7">
    <location>
        <begin position="75"/>
        <end position="92"/>
    </location>
</feature>
<proteinExistence type="predicted"/>
<reference evidence="8" key="1">
    <citation type="submission" date="2023-06" db="EMBL/GenBank/DDBJ databases">
        <authorList>
            <person name="Zhang S."/>
        </authorList>
    </citation>
    <scope>NUCLEOTIDE SEQUENCE</scope>
    <source>
        <strain evidence="8">SG2303</strain>
    </source>
</reference>
<evidence type="ECO:0000256" key="4">
    <source>
        <dbReference type="ARBA" id="ARBA00022692"/>
    </source>
</evidence>
<dbReference type="PANTHER" id="PTHR30509:SF9">
    <property type="entry name" value="MULTIDRUG RESISTANCE PROTEIN MDTO"/>
    <property type="match status" value="1"/>
</dbReference>
<dbReference type="EMBL" id="JAUEDK010000003">
    <property type="protein sequence ID" value="MDN0073685.1"/>
    <property type="molecule type" value="Genomic_DNA"/>
</dbReference>
<evidence type="ECO:0000256" key="6">
    <source>
        <dbReference type="ARBA" id="ARBA00023136"/>
    </source>
</evidence>
<organism evidence="8 9">
    <name type="scientific">Crenobacter oryzisoli</name>
    <dbReference type="NCBI Taxonomy" id="3056844"/>
    <lineage>
        <taxon>Bacteria</taxon>
        <taxon>Pseudomonadati</taxon>
        <taxon>Pseudomonadota</taxon>
        <taxon>Betaproteobacteria</taxon>
        <taxon>Neisseriales</taxon>
        <taxon>Neisseriaceae</taxon>
        <taxon>Crenobacter</taxon>
    </lineage>
</organism>
<keyword evidence="2" id="KW-0813">Transport</keyword>
<dbReference type="Pfam" id="PF04632">
    <property type="entry name" value="FUSC"/>
    <property type="match status" value="1"/>
</dbReference>
<dbReference type="InterPro" id="IPR006726">
    <property type="entry name" value="PHBA_efflux_AaeB/fusaric-R"/>
</dbReference>
<evidence type="ECO:0000256" key="3">
    <source>
        <dbReference type="ARBA" id="ARBA00022475"/>
    </source>
</evidence>
<gene>
    <name evidence="8" type="ORF">QU481_02100</name>
</gene>
<evidence type="ECO:0000256" key="7">
    <source>
        <dbReference type="SAM" id="Phobius"/>
    </source>
</evidence>
<dbReference type="RefSeq" id="WP_289828217.1">
    <property type="nucleotide sequence ID" value="NZ_JAUEDK010000003.1"/>
</dbReference>
<protein>
    <submittedName>
        <fullName evidence="8">FUSC family protein</fullName>
    </submittedName>
</protein>
<name>A0ABT7XIW9_9NEIS</name>
<comment type="caution">
    <text evidence="8">The sequence shown here is derived from an EMBL/GenBank/DDBJ whole genome shotgun (WGS) entry which is preliminary data.</text>
</comment>
<evidence type="ECO:0000313" key="8">
    <source>
        <dbReference type="EMBL" id="MDN0073685.1"/>
    </source>
</evidence>
<feature type="transmembrane region" description="Helical" evidence="7">
    <location>
        <begin position="120"/>
        <end position="137"/>
    </location>
</feature>
<dbReference type="Proteomes" id="UP001168540">
    <property type="component" value="Unassembled WGS sequence"/>
</dbReference>
<feature type="transmembrane region" description="Helical" evidence="7">
    <location>
        <begin position="143"/>
        <end position="164"/>
    </location>
</feature>
<keyword evidence="3" id="KW-1003">Cell membrane</keyword>
<keyword evidence="4 7" id="KW-0812">Transmembrane</keyword>
<feature type="transmembrane region" description="Helical" evidence="7">
    <location>
        <begin position="21"/>
        <end position="42"/>
    </location>
</feature>
<comment type="subcellular location">
    <subcellularLocation>
        <location evidence="1">Cell membrane</location>
        <topology evidence="1">Multi-pass membrane protein</topology>
    </subcellularLocation>
</comment>
<keyword evidence="9" id="KW-1185">Reference proteome</keyword>
<keyword evidence="5 7" id="KW-1133">Transmembrane helix</keyword>
<evidence type="ECO:0000256" key="2">
    <source>
        <dbReference type="ARBA" id="ARBA00022448"/>
    </source>
</evidence>
<evidence type="ECO:0000256" key="5">
    <source>
        <dbReference type="ARBA" id="ARBA00022989"/>
    </source>
</evidence>
<evidence type="ECO:0000313" key="9">
    <source>
        <dbReference type="Proteomes" id="UP001168540"/>
    </source>
</evidence>
<sequence length="367" mass="40417">MVRLPSFGRWVSPYFIHQHYAVLHAFRVALAFLTVLVLVTQFAIPHGAWMLITVLVVIGSLPHLGSVFRKAGQRIAGTVIGGVAGILAIVLHRYSVPLSYGWMVLFAGLSSYFALGRADYIALLSGITMAVVAGYGDNDINGALWRSANVLAGALIALGFASLLPQKAVNHWKYLLADNLREAGMLYARLRHHELAPSGEIEAAFARLNARLTKQRSLFPAVCKEVPISARELEHIQLLQRGILTTLDLLGETGAQRLERDEHQCLEEACEKEQLLIKHTLLGMAHALRFDRPDRLQPLQDERKHDLAALPSAEFGFEGRGYLWLTLKLLDQVERLNRQILDSAPYWCAVGLVVGPPKGVGGGSLSE</sequence>
<accession>A0ABT7XIW9</accession>
<keyword evidence="6 7" id="KW-0472">Membrane</keyword>
<evidence type="ECO:0000256" key="1">
    <source>
        <dbReference type="ARBA" id="ARBA00004651"/>
    </source>
</evidence>